<evidence type="ECO:0000256" key="1">
    <source>
        <dbReference type="SAM" id="Phobius"/>
    </source>
</evidence>
<proteinExistence type="predicted"/>
<protein>
    <submittedName>
        <fullName evidence="2">Uncharacterized protein</fullName>
    </submittedName>
</protein>
<reference evidence="2 3" key="1">
    <citation type="journal article" date="2023" name="Sci. Data">
        <title>Genome assembly of the Korean intertidal mud-creeper Batillaria attramentaria.</title>
        <authorList>
            <person name="Patra A.K."/>
            <person name="Ho P.T."/>
            <person name="Jun S."/>
            <person name="Lee S.J."/>
            <person name="Kim Y."/>
            <person name="Won Y.J."/>
        </authorList>
    </citation>
    <scope>NUCLEOTIDE SEQUENCE [LARGE SCALE GENOMIC DNA]</scope>
    <source>
        <strain evidence="2">Wonlab-2016</strain>
    </source>
</reference>
<gene>
    <name evidence="2" type="ORF">BaRGS_00022854</name>
</gene>
<dbReference type="Proteomes" id="UP001519460">
    <property type="component" value="Unassembled WGS sequence"/>
</dbReference>
<keyword evidence="1" id="KW-0812">Transmembrane</keyword>
<dbReference type="EMBL" id="JACVVK020000187">
    <property type="protein sequence ID" value="KAK7485859.1"/>
    <property type="molecule type" value="Genomic_DNA"/>
</dbReference>
<evidence type="ECO:0000313" key="3">
    <source>
        <dbReference type="Proteomes" id="UP001519460"/>
    </source>
</evidence>
<accession>A0ABD0KFM2</accession>
<dbReference type="AlphaFoldDB" id="A0ABD0KFM2"/>
<organism evidence="2 3">
    <name type="scientific">Batillaria attramentaria</name>
    <dbReference type="NCBI Taxonomy" id="370345"/>
    <lineage>
        <taxon>Eukaryota</taxon>
        <taxon>Metazoa</taxon>
        <taxon>Spiralia</taxon>
        <taxon>Lophotrochozoa</taxon>
        <taxon>Mollusca</taxon>
        <taxon>Gastropoda</taxon>
        <taxon>Caenogastropoda</taxon>
        <taxon>Sorbeoconcha</taxon>
        <taxon>Cerithioidea</taxon>
        <taxon>Batillariidae</taxon>
        <taxon>Batillaria</taxon>
    </lineage>
</organism>
<sequence length="94" mass="10579">MELCPTDKTKETARITSTSFAPAALLSAAYSLAIAAHPAVISHTHKKRFSLLYWIRVQALEKISLDYKTAWHRRPPFAKLRHQPVKTTLAIQPA</sequence>
<keyword evidence="1" id="KW-1133">Transmembrane helix</keyword>
<name>A0ABD0KFM2_9CAEN</name>
<feature type="transmembrane region" description="Helical" evidence="1">
    <location>
        <begin position="20"/>
        <end position="41"/>
    </location>
</feature>
<comment type="caution">
    <text evidence="2">The sequence shown here is derived from an EMBL/GenBank/DDBJ whole genome shotgun (WGS) entry which is preliminary data.</text>
</comment>
<keyword evidence="3" id="KW-1185">Reference proteome</keyword>
<evidence type="ECO:0000313" key="2">
    <source>
        <dbReference type="EMBL" id="KAK7485859.1"/>
    </source>
</evidence>
<keyword evidence="1" id="KW-0472">Membrane</keyword>